<feature type="binding site" evidence="8">
    <location>
        <position position="518"/>
    </location>
    <ligand>
        <name>ATP</name>
        <dbReference type="ChEBI" id="CHEBI:30616"/>
    </ligand>
</feature>
<name>A0A9E7KWY3_9LILI</name>
<dbReference type="GO" id="GO:0004674">
    <property type="term" value="F:protein serine/threonine kinase activity"/>
    <property type="evidence" value="ECO:0007669"/>
    <property type="project" value="UniProtKB-EC"/>
</dbReference>
<feature type="compositionally biased region" description="Low complexity" evidence="9">
    <location>
        <begin position="782"/>
        <end position="796"/>
    </location>
</feature>
<evidence type="ECO:0000256" key="4">
    <source>
        <dbReference type="ARBA" id="ARBA00022777"/>
    </source>
</evidence>
<dbReference type="AlphaFoldDB" id="A0A9E7KWY3"/>
<dbReference type="InterPro" id="IPR017441">
    <property type="entry name" value="Protein_kinase_ATP_BS"/>
</dbReference>
<reference evidence="13" key="1">
    <citation type="submission" date="2022-05" db="EMBL/GenBank/DDBJ databases">
        <title>The Musa troglodytarum L. genome provides insights into the mechanism of non-climacteric behaviour and enrichment of carotenoids.</title>
        <authorList>
            <person name="Wang J."/>
        </authorList>
    </citation>
    <scope>NUCLEOTIDE SEQUENCE</scope>
    <source>
        <tissue evidence="13">Leaf</tissue>
    </source>
</reference>
<gene>
    <name evidence="13" type="ORF">MUK42_05280</name>
</gene>
<dbReference type="InterPro" id="IPR000719">
    <property type="entry name" value="Prot_kinase_dom"/>
</dbReference>
<organism evidence="13 14">
    <name type="scientific">Musa troglodytarum</name>
    <name type="common">fe'i banana</name>
    <dbReference type="NCBI Taxonomy" id="320322"/>
    <lineage>
        <taxon>Eukaryota</taxon>
        <taxon>Viridiplantae</taxon>
        <taxon>Streptophyta</taxon>
        <taxon>Embryophyta</taxon>
        <taxon>Tracheophyta</taxon>
        <taxon>Spermatophyta</taxon>
        <taxon>Magnoliopsida</taxon>
        <taxon>Liliopsida</taxon>
        <taxon>Zingiberales</taxon>
        <taxon>Musaceae</taxon>
        <taxon>Musa</taxon>
    </lineage>
</organism>
<keyword evidence="4 13" id="KW-0418">Kinase</keyword>
<accession>A0A9E7KWY3</accession>
<dbReference type="InterPro" id="IPR050823">
    <property type="entry name" value="Plant_Ser_Thr_Prot_Kinase"/>
</dbReference>
<evidence type="ECO:0000256" key="8">
    <source>
        <dbReference type="PROSITE-ProRule" id="PRU10141"/>
    </source>
</evidence>
<dbReference type="InterPro" id="IPR008271">
    <property type="entry name" value="Ser/Thr_kinase_AS"/>
</dbReference>
<dbReference type="FunFam" id="3.30.200.20:FF:000228">
    <property type="entry name" value="Serine/threonine-protein kinase BIK1"/>
    <property type="match status" value="1"/>
</dbReference>
<keyword evidence="5 8" id="KW-0067">ATP-binding</keyword>
<dbReference type="PROSITE" id="PS00108">
    <property type="entry name" value="PROTEIN_KINASE_ST"/>
    <property type="match status" value="1"/>
</dbReference>
<evidence type="ECO:0000256" key="3">
    <source>
        <dbReference type="ARBA" id="ARBA00022741"/>
    </source>
</evidence>
<feature type="region of interest" description="Disordered" evidence="9">
    <location>
        <begin position="771"/>
        <end position="796"/>
    </location>
</feature>
<evidence type="ECO:0000259" key="12">
    <source>
        <dbReference type="PROSITE" id="PS50848"/>
    </source>
</evidence>
<dbReference type="Gene3D" id="3.30.530.20">
    <property type="match status" value="1"/>
</dbReference>
<dbReference type="GO" id="GO:0008289">
    <property type="term" value="F:lipid binding"/>
    <property type="evidence" value="ECO:0007669"/>
    <property type="project" value="InterPro"/>
</dbReference>
<evidence type="ECO:0000313" key="13">
    <source>
        <dbReference type="EMBL" id="URE37343.1"/>
    </source>
</evidence>
<evidence type="ECO:0000313" key="14">
    <source>
        <dbReference type="Proteomes" id="UP001055439"/>
    </source>
</evidence>
<dbReference type="FunFam" id="1.10.510.10:FF:000095">
    <property type="entry name" value="protein STRUBBELIG-RECEPTOR FAMILY 8"/>
    <property type="match status" value="1"/>
</dbReference>
<comment type="catalytic activity">
    <reaction evidence="6">
        <text>L-threonyl-[protein] + ATP = O-phospho-L-threonyl-[protein] + ADP + H(+)</text>
        <dbReference type="Rhea" id="RHEA:46608"/>
        <dbReference type="Rhea" id="RHEA-COMP:11060"/>
        <dbReference type="Rhea" id="RHEA-COMP:11605"/>
        <dbReference type="ChEBI" id="CHEBI:15378"/>
        <dbReference type="ChEBI" id="CHEBI:30013"/>
        <dbReference type="ChEBI" id="CHEBI:30616"/>
        <dbReference type="ChEBI" id="CHEBI:61977"/>
        <dbReference type="ChEBI" id="CHEBI:456216"/>
        <dbReference type="EC" id="2.7.11.1"/>
    </reaction>
</comment>
<evidence type="ECO:0000256" key="2">
    <source>
        <dbReference type="ARBA" id="ARBA00022679"/>
    </source>
</evidence>
<protein>
    <recommendedName>
        <fullName evidence="1">non-specific serine/threonine protein kinase</fullName>
        <ecNumber evidence="1">2.7.11.1</ecNumber>
    </recommendedName>
</protein>
<dbReference type="EC" id="2.7.11.1" evidence="1"/>
<dbReference type="OrthoDB" id="5403181at2759"/>
<evidence type="ECO:0000256" key="5">
    <source>
        <dbReference type="ARBA" id="ARBA00022840"/>
    </source>
</evidence>
<dbReference type="Pfam" id="PF01852">
    <property type="entry name" value="START"/>
    <property type="match status" value="1"/>
</dbReference>
<dbReference type="InterPro" id="IPR002913">
    <property type="entry name" value="START_lipid-bd_dom"/>
</dbReference>
<dbReference type="Gene3D" id="3.30.200.20">
    <property type="entry name" value="Phosphorylase Kinase, domain 1"/>
    <property type="match status" value="1"/>
</dbReference>
<dbReference type="PROSITE" id="PS50848">
    <property type="entry name" value="START"/>
    <property type="match status" value="1"/>
</dbReference>
<evidence type="ECO:0000256" key="10">
    <source>
        <dbReference type="SAM" id="Phobius"/>
    </source>
</evidence>
<dbReference type="EMBL" id="CP097510">
    <property type="protein sequence ID" value="URE37343.1"/>
    <property type="molecule type" value="Genomic_DNA"/>
</dbReference>
<evidence type="ECO:0000256" key="7">
    <source>
        <dbReference type="ARBA" id="ARBA00048679"/>
    </source>
</evidence>
<comment type="catalytic activity">
    <reaction evidence="7">
        <text>L-seryl-[protein] + ATP = O-phospho-L-seryl-[protein] + ADP + H(+)</text>
        <dbReference type="Rhea" id="RHEA:17989"/>
        <dbReference type="Rhea" id="RHEA-COMP:9863"/>
        <dbReference type="Rhea" id="RHEA-COMP:11604"/>
        <dbReference type="ChEBI" id="CHEBI:15378"/>
        <dbReference type="ChEBI" id="CHEBI:29999"/>
        <dbReference type="ChEBI" id="CHEBI:30616"/>
        <dbReference type="ChEBI" id="CHEBI:83421"/>
        <dbReference type="ChEBI" id="CHEBI:456216"/>
        <dbReference type="EC" id="2.7.11.1"/>
    </reaction>
</comment>
<keyword evidence="10" id="KW-0812">Transmembrane</keyword>
<feature type="domain" description="Protein kinase" evidence="11">
    <location>
        <begin position="482"/>
        <end position="763"/>
    </location>
</feature>
<dbReference type="SUPFAM" id="SSF56112">
    <property type="entry name" value="Protein kinase-like (PK-like)"/>
    <property type="match status" value="1"/>
</dbReference>
<evidence type="ECO:0000256" key="6">
    <source>
        <dbReference type="ARBA" id="ARBA00047899"/>
    </source>
</evidence>
<keyword evidence="10" id="KW-0472">Membrane</keyword>
<dbReference type="InterPro" id="IPR011009">
    <property type="entry name" value="Kinase-like_dom_sf"/>
</dbReference>
<keyword evidence="2" id="KW-0808">Transferase</keyword>
<dbReference type="GO" id="GO:0005524">
    <property type="term" value="F:ATP binding"/>
    <property type="evidence" value="ECO:0007669"/>
    <property type="project" value="UniProtKB-UniRule"/>
</dbReference>
<dbReference type="PROSITE" id="PS00107">
    <property type="entry name" value="PROTEIN_KINASE_ATP"/>
    <property type="match status" value="1"/>
</dbReference>
<evidence type="ECO:0000256" key="1">
    <source>
        <dbReference type="ARBA" id="ARBA00012513"/>
    </source>
</evidence>
<evidence type="ECO:0000259" key="11">
    <source>
        <dbReference type="PROSITE" id="PS50011"/>
    </source>
</evidence>
<proteinExistence type="predicted"/>
<dbReference type="SUPFAM" id="SSF55961">
    <property type="entry name" value="Bet v1-like"/>
    <property type="match status" value="1"/>
</dbReference>
<dbReference type="Proteomes" id="UP001055439">
    <property type="component" value="Chromosome 8"/>
</dbReference>
<feature type="domain" description="START" evidence="12">
    <location>
        <begin position="103"/>
        <end position="231"/>
    </location>
</feature>
<keyword evidence="3 8" id="KW-0547">Nucleotide-binding</keyword>
<dbReference type="CDD" id="cd08870">
    <property type="entry name" value="START_STARD2_7-like"/>
    <property type="match status" value="1"/>
</dbReference>
<keyword evidence="14" id="KW-1185">Reference proteome</keyword>
<dbReference type="PANTHER" id="PTHR45621">
    <property type="entry name" value="OS01G0588500 PROTEIN-RELATED"/>
    <property type="match status" value="1"/>
</dbReference>
<sequence length="796" mass="88732">MAKSGTLLSDLARVPPDFGEFWREGAGGGWATTVVVLLLFAWQLLRLFFSRRRLRAASRAPESSPASATTTDSEEGSSAGLSELISDADLRDLMISLEGKLQENERWEDVIEKSTDLVSYKAKCFRPKDGPPKYLSVTTFKQCSTELLRDFYMDNEYRKKWDKILIQHEQLQVDENSGTEIGQSIKKFPLMTPREYILAWRVWEGENKTFYCIIKDCEHPLAPRQKKYVRVVPGTDACEIAMVHQEDAGLNVEMAKLAFAKGIWSYVSKMNSALREYSSYPSRLTMVPMLLRVIKKVPPKLETCAETSIQEAPEKLGTVFGRQGRVDLSQKTPPRSSKKWIANGLLLLGGIVCLSRGRSTIGTQLAVACILKKLMKHRTESCQPSCWTLKTYKDGAPIALVAVLHALTGEGSYAERVPSVVPIGNASLASSPTQEHQVAKVTSNVVTLPVTIKDVEDFRQMPGYGNVQIFTYDELRLATNNFRADLILGEGGFGLVYKGVIDANIRPGFKYTQVAVKKLNPEGLQGDKEWLAEVNYLGLFSHPNLVKLIGYCCEDEHRLLVYEYMANGSLENHLFIKGCSTLPWLTRMKIALNVANGLAFLHGAERPLIYRDFKTSNILLDVAYNGKLSDFGLAKEGPMGEQTHVSTRVMGTYGYAAPEYILTGHLTARSDVYGFGVVLLELLLGRRALDQSRPGREHNLVEWARPVLVRPNKLLRIIDPRMDGQYSEEKAEKVARLAFDCLSENPKARPSMSEAVNVLRAALRADDLSLPLPTPEAAAGMTTTTTTTPTTTRFER</sequence>
<evidence type="ECO:0000256" key="9">
    <source>
        <dbReference type="SAM" id="MobiDB-lite"/>
    </source>
</evidence>
<dbReference type="InterPro" id="IPR023393">
    <property type="entry name" value="START-like_dom_sf"/>
</dbReference>
<dbReference type="Pfam" id="PF00069">
    <property type="entry name" value="Pkinase"/>
    <property type="match status" value="1"/>
</dbReference>
<keyword evidence="10" id="KW-1133">Transmembrane helix</keyword>
<dbReference type="PROSITE" id="PS50011">
    <property type="entry name" value="PROTEIN_KINASE_DOM"/>
    <property type="match status" value="1"/>
</dbReference>
<feature type="transmembrane region" description="Helical" evidence="10">
    <location>
        <begin position="30"/>
        <end position="49"/>
    </location>
</feature>
<feature type="region of interest" description="Disordered" evidence="9">
    <location>
        <begin position="60"/>
        <end position="79"/>
    </location>
</feature>
<dbReference type="Gene3D" id="1.10.510.10">
    <property type="entry name" value="Transferase(Phosphotransferase) domain 1"/>
    <property type="match status" value="1"/>
</dbReference>